<evidence type="ECO:0000313" key="2">
    <source>
        <dbReference type="EMBL" id="MBA8825297.1"/>
    </source>
</evidence>
<sequence>MSLDKSLPLIDLNRPVPTQPEPNTPAEVHSRLERFLTQAREHIAGFTPIDDSDQADPDTALSKTQLLSLLIGFVGCDTTEALDNRTYTLVYTDPEQGKSNYQTICIPDYRQASPVLFTREGGNRARLTLRSTGETLAEVLVHARLFGASSHYYSRVSPDFVELPTATIISPYSTCAGGCLGCSRGAVKSFTPPPKDYIEQHVAGLAADYDQRGWDRGELVSVNITTGCQPDEVRELEMMVQLMQTYRRYGFANAAFHAFTYAIDSAKAMEILREHGAIGFIGTIETFNDAERIRQ</sequence>
<comment type="caution">
    <text evidence="2">The sequence shown here is derived from an EMBL/GenBank/DDBJ whole genome shotgun (WGS) entry which is preliminary data.</text>
</comment>
<evidence type="ECO:0000256" key="1">
    <source>
        <dbReference type="SAM" id="MobiDB-lite"/>
    </source>
</evidence>
<proteinExistence type="predicted"/>
<evidence type="ECO:0000313" key="3">
    <source>
        <dbReference type="Proteomes" id="UP000569329"/>
    </source>
</evidence>
<organism evidence="2 3">
    <name type="scientific">Halosaccharopolyspora lacisalsi</name>
    <dbReference type="NCBI Taxonomy" id="1000566"/>
    <lineage>
        <taxon>Bacteria</taxon>
        <taxon>Bacillati</taxon>
        <taxon>Actinomycetota</taxon>
        <taxon>Actinomycetes</taxon>
        <taxon>Pseudonocardiales</taxon>
        <taxon>Pseudonocardiaceae</taxon>
        <taxon>Halosaccharopolyspora</taxon>
    </lineage>
</organism>
<accession>A0A839E0N2</accession>
<dbReference type="Proteomes" id="UP000569329">
    <property type="component" value="Unassembled WGS sequence"/>
</dbReference>
<protein>
    <recommendedName>
        <fullName evidence="4">Radical SAM protein</fullName>
    </recommendedName>
</protein>
<gene>
    <name evidence="2" type="ORF">FHX42_002648</name>
</gene>
<dbReference type="RefSeq" id="WP_182544500.1">
    <property type="nucleotide sequence ID" value="NZ_JACGWZ010000003.1"/>
</dbReference>
<dbReference type="EMBL" id="JACGWZ010000003">
    <property type="protein sequence ID" value="MBA8825297.1"/>
    <property type="molecule type" value="Genomic_DNA"/>
</dbReference>
<dbReference type="AlphaFoldDB" id="A0A839E0N2"/>
<reference evidence="2 3" key="1">
    <citation type="submission" date="2020-07" db="EMBL/GenBank/DDBJ databases">
        <title>Sequencing the genomes of 1000 actinobacteria strains.</title>
        <authorList>
            <person name="Klenk H.-P."/>
        </authorList>
    </citation>
    <scope>NUCLEOTIDE SEQUENCE [LARGE SCALE GENOMIC DNA]</scope>
    <source>
        <strain evidence="2 3">DSM 45975</strain>
    </source>
</reference>
<name>A0A839E0N2_9PSEU</name>
<feature type="region of interest" description="Disordered" evidence="1">
    <location>
        <begin position="1"/>
        <end position="27"/>
    </location>
</feature>
<evidence type="ECO:0008006" key="4">
    <source>
        <dbReference type="Google" id="ProtNLM"/>
    </source>
</evidence>
<keyword evidence="3" id="KW-1185">Reference proteome</keyword>